<dbReference type="SUPFAM" id="SSF52499">
    <property type="entry name" value="Isochorismatase-like hydrolases"/>
    <property type="match status" value="1"/>
</dbReference>
<gene>
    <name evidence="5" type="ORF">PG993_004584</name>
</gene>
<dbReference type="SUPFAM" id="SSF51197">
    <property type="entry name" value="Clavaminate synthase-like"/>
    <property type="match status" value="1"/>
</dbReference>
<feature type="region of interest" description="Disordered" evidence="2">
    <location>
        <begin position="577"/>
        <end position="621"/>
    </location>
</feature>
<dbReference type="InterPro" id="IPR005123">
    <property type="entry name" value="Oxoglu/Fe-dep_dioxygenase_dom"/>
</dbReference>
<sequence>MLTLDPALFPKLNTRKALVIVDAQNDFLSPDGALPVTLPHNLPEHISDLVKAFRPYGDVIWVRSVYEDSRDPEDESILTSDAPMVGGRRAVARGRRPQANPHDQPSSECPEAFLTAGGQDRPACVRRGTAGAELLDALKEISEKKDLSFVKSHYSAFKSEELLQRLRMKFVTEIFLCGSMTNIGIQASAMDAASHGLDITIVEDCCGRRSSMRHSNALKQIVKTAGCEVISTKEVVEKLRPKEAAAKKESKDTPRVPRTPAPAPASELSSFANASIDDLLPAEKSQSHSRPSRGPSSSATSRLSPDAKADNKLKTIGPDEPEVRGRRQPQATRSRTSEMTLEDAMSSLTMGSAKNTNGSKSGKGQRKGLENLDKAAPRTKDKTERVEEESKTSPTDTVTQSLSHAMKDMKDMAIQESPEAEEVAEEQQQHNTEPSASDPYGEGDTRIHYNVLPDDLVAGIFDKLRDEVQWLRMSHQGGEVPRLVAVQGEVGEEGDIPIYRHPADESPPLLPWTATVKQIKDVVEQKVGHPLNHALIQLYRGGNDYISEHSDKTLDIAKGSYIVNVSLGAERQMIFRTKRPPKEAKDAVTTTTDGSKAPPPEPATANGGGGGGGSTKRTAQRAQLPHNSMCQMGLQTNMRWLHAIRQDKRLDREKTPVELAFGGARISLTFRKIGTFLDREHAHIWGQGATSKSREGAQRVANGAGPEAVRMIQAFGRENQSSDFDWEAHYGAGFDVLNISTSPRLFTSSDAVANLRVQIMLAEYGVGYAKGSLAPVSAAKDTGGKGKEDEEEEELGEGQEIRLVDNDEAKSTVQGDLAIMLYMTQRQGRGNPGPVVFTRLQGALDLIPKLRRVRCGNSAAALQKHLGVWEMYAAESEFIAAPSMTLADFAFWPVLHEIQQEDADLLAGFTKLEAYYQRVKERESVQKALGAPVSRVLK</sequence>
<dbReference type="InterPro" id="IPR036380">
    <property type="entry name" value="Isochorismatase-like_sf"/>
</dbReference>
<evidence type="ECO:0000313" key="6">
    <source>
        <dbReference type="Proteomes" id="UP001444661"/>
    </source>
</evidence>
<protein>
    <recommendedName>
        <fullName evidence="7">Fe2OG dioxygenase domain-containing protein</fullName>
    </recommendedName>
</protein>
<feature type="compositionally biased region" description="Basic and acidic residues" evidence="2">
    <location>
        <begin position="367"/>
        <end position="391"/>
    </location>
</feature>
<dbReference type="InterPro" id="IPR032854">
    <property type="entry name" value="ALKBH3"/>
</dbReference>
<dbReference type="InterPro" id="IPR010987">
    <property type="entry name" value="Glutathione-S-Trfase_C-like"/>
</dbReference>
<dbReference type="InterPro" id="IPR000868">
    <property type="entry name" value="Isochorismatase-like_dom"/>
</dbReference>
<dbReference type="SUPFAM" id="SSF47616">
    <property type="entry name" value="GST C-terminal domain-like"/>
    <property type="match status" value="1"/>
</dbReference>
<name>A0ABR1TD50_9PEZI</name>
<dbReference type="InterPro" id="IPR037151">
    <property type="entry name" value="AlkB-like_sf"/>
</dbReference>
<dbReference type="PANTHER" id="PTHR31212">
    <property type="entry name" value="ALPHA-KETOGLUTARATE-DEPENDENT DIOXYGENASE ALKB HOMOLOG 3"/>
    <property type="match status" value="1"/>
</dbReference>
<keyword evidence="6" id="KW-1185">Reference proteome</keyword>
<dbReference type="CDD" id="cd00299">
    <property type="entry name" value="GST_C_family"/>
    <property type="match status" value="1"/>
</dbReference>
<feature type="region of interest" description="Disordered" evidence="2">
    <location>
        <begin position="241"/>
        <end position="269"/>
    </location>
</feature>
<feature type="compositionally biased region" description="Polar residues" evidence="2">
    <location>
        <begin position="346"/>
        <end position="362"/>
    </location>
</feature>
<feature type="region of interest" description="Disordered" evidence="2">
    <location>
        <begin position="416"/>
        <end position="446"/>
    </location>
</feature>
<dbReference type="Gene3D" id="1.20.1050.10">
    <property type="match status" value="1"/>
</dbReference>
<dbReference type="Pfam" id="PF24470">
    <property type="entry name" value="Thiored_Isochorism"/>
    <property type="match status" value="1"/>
</dbReference>
<evidence type="ECO:0008006" key="7">
    <source>
        <dbReference type="Google" id="ProtNLM"/>
    </source>
</evidence>
<dbReference type="PROSITE" id="PS51471">
    <property type="entry name" value="FE2OG_OXY"/>
    <property type="match status" value="1"/>
</dbReference>
<feature type="compositionally biased region" description="Low complexity" evidence="2">
    <location>
        <begin position="288"/>
        <end position="304"/>
    </location>
</feature>
<organism evidence="5 6">
    <name type="scientific">Apiospora rasikravindrae</name>
    <dbReference type="NCBI Taxonomy" id="990691"/>
    <lineage>
        <taxon>Eukaryota</taxon>
        <taxon>Fungi</taxon>
        <taxon>Dikarya</taxon>
        <taxon>Ascomycota</taxon>
        <taxon>Pezizomycotina</taxon>
        <taxon>Sordariomycetes</taxon>
        <taxon>Xylariomycetidae</taxon>
        <taxon>Amphisphaeriales</taxon>
        <taxon>Apiosporaceae</taxon>
        <taxon>Apiospora</taxon>
    </lineage>
</organism>
<dbReference type="CDD" id="cd00431">
    <property type="entry name" value="cysteine_hydrolases"/>
    <property type="match status" value="1"/>
</dbReference>
<feature type="domain" description="GST C-terminal" evidence="3">
    <location>
        <begin position="808"/>
        <end position="938"/>
    </location>
</feature>
<dbReference type="Gene3D" id="2.60.120.590">
    <property type="entry name" value="Alpha-ketoglutarate-dependent dioxygenase AlkB-like"/>
    <property type="match status" value="1"/>
</dbReference>
<dbReference type="InterPro" id="IPR036282">
    <property type="entry name" value="Glutathione-S-Trfase_C_sf"/>
</dbReference>
<evidence type="ECO:0000313" key="5">
    <source>
        <dbReference type="EMBL" id="KAK8044560.1"/>
    </source>
</evidence>
<dbReference type="Proteomes" id="UP001444661">
    <property type="component" value="Unassembled WGS sequence"/>
</dbReference>
<comment type="similarity">
    <text evidence="1">Belongs to the isochorismatase family.</text>
</comment>
<dbReference type="PROSITE" id="PS50405">
    <property type="entry name" value="GST_CTER"/>
    <property type="match status" value="1"/>
</dbReference>
<feature type="region of interest" description="Disordered" evidence="2">
    <location>
        <begin position="282"/>
        <end position="401"/>
    </location>
</feature>
<dbReference type="EMBL" id="JAQQWK010000003">
    <property type="protein sequence ID" value="KAK8044560.1"/>
    <property type="molecule type" value="Genomic_DNA"/>
</dbReference>
<evidence type="ECO:0000259" key="4">
    <source>
        <dbReference type="PROSITE" id="PS51471"/>
    </source>
</evidence>
<evidence type="ECO:0000256" key="2">
    <source>
        <dbReference type="SAM" id="MobiDB-lite"/>
    </source>
</evidence>
<accession>A0ABR1TD50</accession>
<proteinExistence type="inferred from homology"/>
<reference evidence="5 6" key="1">
    <citation type="submission" date="2023-01" db="EMBL/GenBank/DDBJ databases">
        <title>Analysis of 21 Apiospora genomes using comparative genomics revels a genus with tremendous synthesis potential of carbohydrate active enzymes and secondary metabolites.</title>
        <authorList>
            <person name="Sorensen T."/>
        </authorList>
    </citation>
    <scope>NUCLEOTIDE SEQUENCE [LARGE SCALE GENOMIC DNA]</scope>
    <source>
        <strain evidence="5 6">CBS 33761</strain>
    </source>
</reference>
<dbReference type="Gene3D" id="3.40.50.850">
    <property type="entry name" value="Isochorismatase-like"/>
    <property type="match status" value="1"/>
</dbReference>
<dbReference type="InterPro" id="IPR004046">
    <property type="entry name" value="GST_C"/>
</dbReference>
<evidence type="ECO:0000259" key="3">
    <source>
        <dbReference type="PROSITE" id="PS50405"/>
    </source>
</evidence>
<feature type="compositionally biased region" description="Polar residues" evidence="2">
    <location>
        <begin position="329"/>
        <end position="339"/>
    </location>
</feature>
<evidence type="ECO:0000256" key="1">
    <source>
        <dbReference type="ARBA" id="ARBA00006336"/>
    </source>
</evidence>
<dbReference type="InterPro" id="IPR057088">
    <property type="entry name" value="GLRG_09195_Thiored"/>
</dbReference>
<dbReference type="InterPro" id="IPR027450">
    <property type="entry name" value="AlkB-like"/>
</dbReference>
<dbReference type="Pfam" id="PF13532">
    <property type="entry name" value="2OG-FeII_Oxy_2"/>
    <property type="match status" value="1"/>
</dbReference>
<comment type="caution">
    <text evidence="5">The sequence shown here is derived from an EMBL/GenBank/DDBJ whole genome shotgun (WGS) entry which is preliminary data.</text>
</comment>
<dbReference type="PANTHER" id="PTHR31212:SF5">
    <property type="entry name" value="ISOCHORISMATASE FAMILY PROTEIN FAMILY (AFU_ORTHOLOGUE AFUA_3G14500)"/>
    <property type="match status" value="1"/>
</dbReference>
<feature type="compositionally biased region" description="Polar residues" evidence="2">
    <location>
        <begin position="392"/>
        <end position="401"/>
    </location>
</feature>
<feature type="region of interest" description="Disordered" evidence="2">
    <location>
        <begin position="777"/>
        <end position="797"/>
    </location>
</feature>
<dbReference type="Pfam" id="PF00857">
    <property type="entry name" value="Isochorismatase"/>
    <property type="match status" value="1"/>
</dbReference>
<dbReference type="Pfam" id="PF14497">
    <property type="entry name" value="GST_C_3"/>
    <property type="match status" value="1"/>
</dbReference>
<feature type="domain" description="Fe2OG dioxygenase" evidence="4">
    <location>
        <begin position="530"/>
        <end position="674"/>
    </location>
</feature>
<feature type="compositionally biased region" description="Basic and acidic residues" evidence="2">
    <location>
        <begin position="241"/>
        <end position="255"/>
    </location>
</feature>